<dbReference type="Gene3D" id="1.10.238.10">
    <property type="entry name" value="EF-hand"/>
    <property type="match status" value="1"/>
</dbReference>
<dbReference type="SUPFAM" id="SSF47473">
    <property type="entry name" value="EF-hand"/>
    <property type="match status" value="1"/>
</dbReference>
<reference evidence="4" key="1">
    <citation type="journal article" date="2010" name="Science">
        <title>The genome of the Western clawed frog Xenopus tropicalis.</title>
        <authorList>
            <person name="Hellsten U."/>
            <person name="Harland R.M."/>
            <person name="Gilchrist M.J."/>
            <person name="Hendrix D."/>
            <person name="Jurka J."/>
            <person name="Kapitonov V."/>
            <person name="Ovcharenko I."/>
            <person name="Putnam N.H."/>
            <person name="Shu S."/>
            <person name="Taher L."/>
            <person name="Blitz I.L."/>
            <person name="Blumberg B."/>
            <person name="Dichmann D.S."/>
            <person name="Dubchak I."/>
            <person name="Amaya E."/>
            <person name="Detter J.C."/>
            <person name="Fletcher R."/>
            <person name="Gerhard D.S."/>
            <person name="Goodstein D."/>
            <person name="Graves T."/>
            <person name="Grigoriev I.V."/>
            <person name="Grimwood J."/>
            <person name="Kawashima T."/>
            <person name="Lindquist E."/>
            <person name="Lucas S.M."/>
            <person name="Mead P.E."/>
            <person name="Mitros T."/>
            <person name="Ogino H."/>
            <person name="Ohta Y."/>
            <person name="Poliakov A.V."/>
            <person name="Pollet N."/>
            <person name="Robert J."/>
            <person name="Salamov A."/>
            <person name="Sater A.K."/>
            <person name="Schmutz J."/>
            <person name="Terry A."/>
            <person name="Vize P.D."/>
            <person name="Warren W.C."/>
            <person name="Wells D."/>
            <person name="Wills A."/>
            <person name="Wilson R.K."/>
            <person name="Zimmerman L.B."/>
            <person name="Zorn A.M."/>
            <person name="Grainger R."/>
            <person name="Grammer T."/>
            <person name="Khokha M.K."/>
            <person name="Richardson P.M."/>
            <person name="Rokhsar D.S."/>
        </authorList>
    </citation>
    <scope>NUCLEOTIDE SEQUENCE [LARGE SCALE GENOMIC DNA]</scope>
    <source>
        <strain evidence="4">Nigerian</strain>
    </source>
</reference>
<dbReference type="AlphaFoldDB" id="A0A6I8R2U8"/>
<dbReference type="PROSITE" id="PS50222">
    <property type="entry name" value="EF_HAND_2"/>
    <property type="match status" value="1"/>
</dbReference>
<dbReference type="GeneTree" id="ENSGT00940000165411"/>
<keyword evidence="2" id="KW-0106">Calcium</keyword>
<evidence type="ECO:0000259" key="3">
    <source>
        <dbReference type="PROSITE" id="PS50222"/>
    </source>
</evidence>
<evidence type="ECO:0000256" key="2">
    <source>
        <dbReference type="ARBA" id="ARBA00022837"/>
    </source>
</evidence>
<protein>
    <recommendedName>
        <fullName evidence="3">EF-hand domain-containing protein</fullName>
    </recommendedName>
</protein>
<accession>A0A6I8R2U8</accession>
<evidence type="ECO:0000313" key="4">
    <source>
        <dbReference type="Ensembl" id="ENSXETP00000080120"/>
    </source>
</evidence>
<dbReference type="PANTHER" id="PTHR20875:SF6">
    <property type="entry name" value="EF-HAND CALCIUM-BINDING DOMAIN-CONTAINING PROTEIN 6 ISOFORM X1"/>
    <property type="match status" value="1"/>
</dbReference>
<dbReference type="Pfam" id="PF13499">
    <property type="entry name" value="EF-hand_7"/>
    <property type="match status" value="1"/>
</dbReference>
<name>A0A6I8R2U8_XENTR</name>
<evidence type="ECO:0000256" key="1">
    <source>
        <dbReference type="ARBA" id="ARBA00022723"/>
    </source>
</evidence>
<dbReference type="CDD" id="cd00051">
    <property type="entry name" value="EFh"/>
    <property type="match status" value="1"/>
</dbReference>
<dbReference type="PROSITE" id="PS00018">
    <property type="entry name" value="EF_HAND_1"/>
    <property type="match status" value="1"/>
</dbReference>
<dbReference type="PANTHER" id="PTHR20875">
    <property type="entry name" value="EF-HAND CALCIUM-BINDING DOMAIN-CONTAINING PROTEIN 6-RELATED"/>
    <property type="match status" value="1"/>
</dbReference>
<dbReference type="InterPro" id="IPR052603">
    <property type="entry name" value="EFCB6"/>
</dbReference>
<dbReference type="InterPro" id="IPR011992">
    <property type="entry name" value="EF-hand-dom_pair"/>
</dbReference>
<sequence>SCDYDWKLDMDSSGYLSLPEFKSVLKLCNFVLDEDEVYHIMSKYDQNMDGRINYKSFLEHTCKNDNLHASSLQIMCKVKDAIST</sequence>
<dbReference type="Ensembl" id="ENSXETT00000080912">
    <property type="protein sequence ID" value="ENSXETP00000080120"/>
    <property type="gene ID" value="ENSXETG00000037366"/>
</dbReference>
<dbReference type="InterPro" id="IPR002048">
    <property type="entry name" value="EF_hand_dom"/>
</dbReference>
<dbReference type="InterPro" id="IPR018247">
    <property type="entry name" value="EF_Hand_1_Ca_BS"/>
</dbReference>
<dbReference type="GO" id="GO:0005509">
    <property type="term" value="F:calcium ion binding"/>
    <property type="evidence" value="ECO:0007669"/>
    <property type="project" value="InterPro"/>
</dbReference>
<proteinExistence type="predicted"/>
<feature type="domain" description="EF-hand" evidence="3">
    <location>
        <begin position="32"/>
        <end position="67"/>
    </location>
</feature>
<dbReference type="Bgee" id="ENSXETG00000037366">
    <property type="expression patterns" value="Expressed in neurula embryo and 8 other cell types or tissues"/>
</dbReference>
<organism evidence="4">
    <name type="scientific">Xenopus tropicalis</name>
    <name type="common">Western clawed frog</name>
    <name type="synonym">Silurana tropicalis</name>
    <dbReference type="NCBI Taxonomy" id="8364"/>
    <lineage>
        <taxon>Eukaryota</taxon>
        <taxon>Metazoa</taxon>
        <taxon>Chordata</taxon>
        <taxon>Craniata</taxon>
        <taxon>Vertebrata</taxon>
        <taxon>Euteleostomi</taxon>
        <taxon>Amphibia</taxon>
        <taxon>Batrachia</taxon>
        <taxon>Anura</taxon>
        <taxon>Pipoidea</taxon>
        <taxon>Pipidae</taxon>
        <taxon>Xenopodinae</taxon>
        <taxon>Xenopus</taxon>
        <taxon>Silurana</taxon>
    </lineage>
</organism>
<dbReference type="InParanoid" id="A0A6I8R2U8"/>
<reference evidence="4" key="2">
    <citation type="submission" date="2020-05" db="UniProtKB">
        <authorList>
            <consortium name="Ensembl"/>
        </authorList>
    </citation>
    <scope>IDENTIFICATION</scope>
</reference>
<keyword evidence="1" id="KW-0479">Metal-binding</keyword>